<evidence type="ECO:0000256" key="1">
    <source>
        <dbReference type="ARBA" id="ARBA00022723"/>
    </source>
</evidence>
<dbReference type="GO" id="GO:0019748">
    <property type="term" value="P:secondary metabolic process"/>
    <property type="evidence" value="ECO:0007669"/>
    <property type="project" value="TreeGrafter"/>
</dbReference>
<organism evidence="7 8">
    <name type="scientific">Secundilactobacillus silagincola</name>
    <dbReference type="NCBI Taxonomy" id="1714681"/>
    <lineage>
        <taxon>Bacteria</taxon>
        <taxon>Bacillati</taxon>
        <taxon>Bacillota</taxon>
        <taxon>Bacilli</taxon>
        <taxon>Lactobacillales</taxon>
        <taxon>Lactobacillaceae</taxon>
        <taxon>Secundilactobacillus</taxon>
    </lineage>
</organism>
<dbReference type="InterPro" id="IPR032466">
    <property type="entry name" value="Metal_Hydrolase"/>
</dbReference>
<evidence type="ECO:0000256" key="2">
    <source>
        <dbReference type="ARBA" id="ARBA00022833"/>
    </source>
</evidence>
<proteinExistence type="predicted"/>
<dbReference type="RefSeq" id="WP_225364823.1">
    <property type="nucleotide sequence ID" value="NZ_BCMJ01000002.1"/>
</dbReference>
<dbReference type="EMBL" id="BCMJ01000002">
    <property type="protein sequence ID" value="GAT18251.1"/>
    <property type="molecule type" value="Genomic_DNA"/>
</dbReference>
<evidence type="ECO:0000256" key="5">
    <source>
        <dbReference type="ARBA" id="ARBA00038889"/>
    </source>
</evidence>
<keyword evidence="3" id="KW-0456">Lyase</keyword>
<dbReference type="GO" id="GO:0005829">
    <property type="term" value="C:cytosol"/>
    <property type="evidence" value="ECO:0007669"/>
    <property type="project" value="TreeGrafter"/>
</dbReference>
<dbReference type="GO" id="GO:0046872">
    <property type="term" value="F:metal ion binding"/>
    <property type="evidence" value="ECO:0007669"/>
    <property type="project" value="UniProtKB-KW"/>
</dbReference>
<keyword evidence="1" id="KW-0479">Metal-binding</keyword>
<dbReference type="EC" id="4.1.1.52" evidence="5"/>
<evidence type="ECO:0000313" key="7">
    <source>
        <dbReference type="EMBL" id="GAT18251.1"/>
    </source>
</evidence>
<keyword evidence="2" id="KW-0862">Zinc</keyword>
<dbReference type="Pfam" id="PF04909">
    <property type="entry name" value="Amidohydro_2"/>
    <property type="match status" value="1"/>
</dbReference>
<evidence type="ECO:0000259" key="6">
    <source>
        <dbReference type="Pfam" id="PF04909"/>
    </source>
</evidence>
<evidence type="ECO:0000256" key="3">
    <source>
        <dbReference type="ARBA" id="ARBA00023239"/>
    </source>
</evidence>
<keyword evidence="8" id="KW-1185">Reference proteome</keyword>
<evidence type="ECO:0000313" key="8">
    <source>
        <dbReference type="Proteomes" id="UP000223370"/>
    </source>
</evidence>
<sequence length="316" mass="35315">MYRKIDFHAHYLSPGYKKFLKEKFNDHADDCPTPAYSIDTTLSTMERQRIDYTIISASAPHFSVAYDANQTAEMTAEVNDYGAEQQEHYPDKIGFAASLPLPYVEESLSEIDRALSKNTVAFTLPTNANGTYLGNPDLDPIMSKLNEHHALVLLHPNEPHPATKNMSSKINIAVMGFFFDTTRAVVNMTVNDIFTKYPNIKFIIPHAGALLPVISDRVALSKKMNSELTDSQVDVPGVMANQYFDVAGKVLPYQLPTLLQMVNPNHLLYGTDSPYTPAPLVDHLAKTLADTDVVSEPMKQMIFYDNGKQLLDSLKR</sequence>
<comment type="catalytic activity">
    <reaction evidence="4">
        <text>6-methylsalicylate + H(+) = 3-methylphenol + CO2</text>
        <dbReference type="Rhea" id="RHEA:23112"/>
        <dbReference type="ChEBI" id="CHEBI:15378"/>
        <dbReference type="ChEBI" id="CHEBI:16526"/>
        <dbReference type="ChEBI" id="CHEBI:17231"/>
        <dbReference type="ChEBI" id="CHEBI:36658"/>
        <dbReference type="EC" id="4.1.1.52"/>
    </reaction>
    <physiologicalReaction direction="left-to-right" evidence="4">
        <dbReference type="Rhea" id="RHEA:23113"/>
    </physiologicalReaction>
</comment>
<dbReference type="GO" id="GO:0047596">
    <property type="term" value="F:6-methylsalicylate decarboxylase activity"/>
    <property type="evidence" value="ECO:0007669"/>
    <property type="project" value="UniProtKB-EC"/>
</dbReference>
<accession>A0A1Z5H512</accession>
<comment type="caution">
    <text evidence="7">The sequence shown here is derived from an EMBL/GenBank/DDBJ whole genome shotgun (WGS) entry which is preliminary data.</text>
</comment>
<feature type="domain" description="Amidohydrolase-related" evidence="6">
    <location>
        <begin position="5"/>
        <end position="311"/>
    </location>
</feature>
<dbReference type="AlphaFoldDB" id="A0A1Z5H512"/>
<protein>
    <recommendedName>
        <fullName evidence="5">6-methylsalicylate decarboxylase</fullName>
        <ecNumber evidence="5">4.1.1.52</ecNumber>
    </recommendedName>
</protein>
<dbReference type="GO" id="GO:0016787">
    <property type="term" value="F:hydrolase activity"/>
    <property type="evidence" value="ECO:0007669"/>
    <property type="project" value="InterPro"/>
</dbReference>
<evidence type="ECO:0000256" key="4">
    <source>
        <dbReference type="ARBA" id="ARBA00036832"/>
    </source>
</evidence>
<dbReference type="PANTHER" id="PTHR21240">
    <property type="entry name" value="2-AMINO-3-CARBOXYLMUCONATE-6-SEMIALDEHYDE DECARBOXYLASE"/>
    <property type="match status" value="1"/>
</dbReference>
<dbReference type="Gene3D" id="3.20.20.140">
    <property type="entry name" value="Metal-dependent hydrolases"/>
    <property type="match status" value="1"/>
</dbReference>
<dbReference type="InterPro" id="IPR032465">
    <property type="entry name" value="ACMSD"/>
</dbReference>
<name>A0A1Z5H512_9LACO</name>
<dbReference type="Proteomes" id="UP000223370">
    <property type="component" value="Unassembled WGS sequence"/>
</dbReference>
<gene>
    <name evidence="7" type="ORF">IWT5_00524</name>
</gene>
<reference evidence="7 8" key="1">
    <citation type="submission" date="2015-11" db="EMBL/GenBank/DDBJ databases">
        <title>Draft genome sequences of new species of the genus Lactobacillus isolated from orchardgrass silage.</title>
        <authorList>
            <person name="Tohno M."/>
            <person name="Tanizawa Y."/>
            <person name="Arita M."/>
        </authorList>
    </citation>
    <scope>NUCLEOTIDE SEQUENCE [LARGE SCALE GENOMIC DNA]</scope>
    <source>
        <strain evidence="7 8">IWT5</strain>
    </source>
</reference>
<dbReference type="SUPFAM" id="SSF51556">
    <property type="entry name" value="Metallo-dependent hydrolases"/>
    <property type="match status" value="1"/>
</dbReference>
<dbReference type="PANTHER" id="PTHR21240:SF29">
    <property type="entry name" value="AMIDOHYDROLASE-RELATED DOMAIN-CONTAINING PROTEIN"/>
    <property type="match status" value="1"/>
</dbReference>
<dbReference type="InterPro" id="IPR006680">
    <property type="entry name" value="Amidohydro-rel"/>
</dbReference>